<proteinExistence type="predicted"/>
<reference evidence="2 3" key="1">
    <citation type="submission" date="2023-08" db="EMBL/GenBank/DDBJ databases">
        <title>Black Yeasts Isolated from many extreme environments.</title>
        <authorList>
            <person name="Coleine C."/>
            <person name="Stajich J.E."/>
            <person name="Selbmann L."/>
        </authorList>
    </citation>
    <scope>NUCLEOTIDE SEQUENCE [LARGE SCALE GENOMIC DNA]</scope>
    <source>
        <strain evidence="2 3">CCFEE 5910</strain>
    </source>
</reference>
<protein>
    <submittedName>
        <fullName evidence="2">Uncharacterized protein</fullName>
    </submittedName>
</protein>
<gene>
    <name evidence="2" type="ORF">LTR05_000333</name>
</gene>
<organism evidence="2 3">
    <name type="scientific">Lithohypha guttulata</name>
    <dbReference type="NCBI Taxonomy" id="1690604"/>
    <lineage>
        <taxon>Eukaryota</taxon>
        <taxon>Fungi</taxon>
        <taxon>Dikarya</taxon>
        <taxon>Ascomycota</taxon>
        <taxon>Pezizomycotina</taxon>
        <taxon>Eurotiomycetes</taxon>
        <taxon>Chaetothyriomycetidae</taxon>
        <taxon>Chaetothyriales</taxon>
        <taxon>Trichomeriaceae</taxon>
        <taxon>Lithohypha</taxon>
    </lineage>
</organism>
<name>A0AAN7T4C2_9EURO</name>
<dbReference type="Proteomes" id="UP001309876">
    <property type="component" value="Unassembled WGS sequence"/>
</dbReference>
<evidence type="ECO:0000313" key="3">
    <source>
        <dbReference type="Proteomes" id="UP001309876"/>
    </source>
</evidence>
<comment type="caution">
    <text evidence="2">The sequence shown here is derived from an EMBL/GenBank/DDBJ whole genome shotgun (WGS) entry which is preliminary data.</text>
</comment>
<evidence type="ECO:0000313" key="2">
    <source>
        <dbReference type="EMBL" id="KAK5090163.1"/>
    </source>
</evidence>
<feature type="region of interest" description="Disordered" evidence="1">
    <location>
        <begin position="236"/>
        <end position="256"/>
    </location>
</feature>
<sequence>MAHRSDTENREIEVLQHDQTVEVVQPHDPFLSSTSTINSTATLFPRAEDFTNAFTFEQTTSNATRTPFQFQQRARDAAASTQITNRISAGRTSRTSGFLDRLRRTRRDERNSRGIESFEKADYWRERQEREARLRREAQQQDGPLSDIVEKMDIEQIDDLEDAELSPVDEDQEVEELVNAYFDGGQQLRGENDQMFAERIDQQDDNFEIDDDSAYEEVFMEVLSQEHRPRFAEHTGHVNMAHGPSEQSNGGEMDIS</sequence>
<dbReference type="AlphaFoldDB" id="A0AAN7T4C2"/>
<evidence type="ECO:0000256" key="1">
    <source>
        <dbReference type="SAM" id="MobiDB-lite"/>
    </source>
</evidence>
<keyword evidence="3" id="KW-1185">Reference proteome</keyword>
<accession>A0AAN7T4C2</accession>
<dbReference type="EMBL" id="JAVRRJ010000001">
    <property type="protein sequence ID" value="KAK5090163.1"/>
    <property type="molecule type" value="Genomic_DNA"/>
</dbReference>